<dbReference type="Gene3D" id="2.60.120.10">
    <property type="entry name" value="Jelly Rolls"/>
    <property type="match status" value="1"/>
</dbReference>
<evidence type="ECO:0000256" key="3">
    <source>
        <dbReference type="ARBA" id="ARBA00023163"/>
    </source>
</evidence>
<sequence>MKSALQKSPIPKHHAYLARMLKEPVFDPHWHFHSEHQLFLVLKGSGTRFIGDSVKSYIAGDITFIGPDLPHLWRSENEEEQEMNIAWSEGIVIYFHKDFLGKNLLQSNEAIRLRNVFHKSLRGIEFTHKTAATLKTMMIDLVAMTGFDGVLQLLKILNFISTTNEFNLLASAGYTNTLREADTERMFKVYAFVMKNFKQKIFLTDLAKLTNMTPTSFSRYFKQHANKPFSDFVSEIRIGHACKLLIEKKMNVSQACYQSGYQTLSNFNKQFKHITKLTPLAYKKKYEIH</sequence>
<dbReference type="EMBL" id="FNTB01000001">
    <property type="protein sequence ID" value="SEC58430.1"/>
    <property type="molecule type" value="Genomic_DNA"/>
</dbReference>
<feature type="domain" description="HTH araC/xylS-type" evidence="4">
    <location>
        <begin position="187"/>
        <end position="285"/>
    </location>
</feature>
<dbReference type="RefSeq" id="WP_071339686.1">
    <property type="nucleotide sequence ID" value="NZ_FNTB01000001.1"/>
</dbReference>
<keyword evidence="3" id="KW-0804">Transcription</keyword>
<dbReference type="Proteomes" id="UP000183038">
    <property type="component" value="Unassembled WGS sequence"/>
</dbReference>
<keyword evidence="2 5" id="KW-0238">DNA-binding</keyword>
<name>A0A1H4TQA0_9FLAO</name>
<evidence type="ECO:0000313" key="7">
    <source>
        <dbReference type="Proteomes" id="UP000183038"/>
    </source>
</evidence>
<dbReference type="InterPro" id="IPR018062">
    <property type="entry name" value="HTH_AraC-typ_CS"/>
</dbReference>
<dbReference type="EMBL" id="LT629754">
    <property type="protein sequence ID" value="SDS20030.1"/>
    <property type="molecule type" value="Genomic_DNA"/>
</dbReference>
<reference evidence="6 7" key="2">
    <citation type="submission" date="2016-10" db="EMBL/GenBank/DDBJ databases">
        <authorList>
            <person name="de Groot N.N."/>
        </authorList>
    </citation>
    <scope>NUCLEOTIDE SEQUENCE [LARGE SCALE GENOMIC DNA]</scope>
    <source>
        <strain evidence="6 7">MAR_2009_71</strain>
    </source>
</reference>
<dbReference type="InterPro" id="IPR014710">
    <property type="entry name" value="RmlC-like_jellyroll"/>
</dbReference>
<dbReference type="SUPFAM" id="SSF46689">
    <property type="entry name" value="Homeodomain-like"/>
    <property type="match status" value="2"/>
</dbReference>
<dbReference type="InterPro" id="IPR009057">
    <property type="entry name" value="Homeodomain-like_sf"/>
</dbReference>
<protein>
    <submittedName>
        <fullName evidence="5">AraC-type DNA-binding protein</fullName>
    </submittedName>
    <submittedName>
        <fullName evidence="6">Transcriptional regulator, AraC family</fullName>
    </submittedName>
</protein>
<dbReference type="PROSITE" id="PS00041">
    <property type="entry name" value="HTH_ARAC_FAMILY_1"/>
    <property type="match status" value="1"/>
</dbReference>
<evidence type="ECO:0000313" key="8">
    <source>
        <dbReference type="Proteomes" id="UP000199574"/>
    </source>
</evidence>
<evidence type="ECO:0000259" key="4">
    <source>
        <dbReference type="PROSITE" id="PS01124"/>
    </source>
</evidence>
<dbReference type="AlphaFoldDB" id="A0A1H4TQA0"/>
<reference evidence="5 8" key="1">
    <citation type="submission" date="2016-10" db="EMBL/GenBank/DDBJ databases">
        <authorList>
            <person name="Varghese N."/>
            <person name="Submissions S."/>
        </authorList>
    </citation>
    <scope>NUCLEOTIDE SEQUENCE [LARGE SCALE GENOMIC DNA]</scope>
    <source>
        <strain evidence="5 8">MAR_2009_60</strain>
    </source>
</reference>
<accession>A0A1H4TQA0</accession>
<dbReference type="InterPro" id="IPR003313">
    <property type="entry name" value="AraC-bd"/>
</dbReference>
<dbReference type="Proteomes" id="UP000199574">
    <property type="component" value="Chromosome I"/>
</dbReference>
<evidence type="ECO:0000256" key="1">
    <source>
        <dbReference type="ARBA" id="ARBA00023015"/>
    </source>
</evidence>
<dbReference type="GO" id="GO:0003700">
    <property type="term" value="F:DNA-binding transcription factor activity"/>
    <property type="evidence" value="ECO:0007669"/>
    <property type="project" value="InterPro"/>
</dbReference>
<evidence type="ECO:0000313" key="6">
    <source>
        <dbReference type="EMBL" id="SEC58430.1"/>
    </source>
</evidence>
<dbReference type="SUPFAM" id="SSF51182">
    <property type="entry name" value="RmlC-like cupins"/>
    <property type="match status" value="1"/>
</dbReference>
<dbReference type="PROSITE" id="PS01124">
    <property type="entry name" value="HTH_ARAC_FAMILY_2"/>
    <property type="match status" value="1"/>
</dbReference>
<evidence type="ECO:0000313" key="5">
    <source>
        <dbReference type="EMBL" id="SDS20030.1"/>
    </source>
</evidence>
<gene>
    <name evidence="6" type="ORF">SAMN05192540_3538</name>
    <name evidence="5" type="ORF">SAMN05192545_0956</name>
</gene>
<dbReference type="InterPro" id="IPR011051">
    <property type="entry name" value="RmlC_Cupin_sf"/>
</dbReference>
<dbReference type="Pfam" id="PF12833">
    <property type="entry name" value="HTH_18"/>
    <property type="match status" value="1"/>
</dbReference>
<dbReference type="Pfam" id="PF02311">
    <property type="entry name" value="AraC_binding"/>
    <property type="match status" value="1"/>
</dbReference>
<organism evidence="6 7">
    <name type="scientific">Maribacter dokdonensis</name>
    <dbReference type="NCBI Taxonomy" id="320912"/>
    <lineage>
        <taxon>Bacteria</taxon>
        <taxon>Pseudomonadati</taxon>
        <taxon>Bacteroidota</taxon>
        <taxon>Flavobacteriia</taxon>
        <taxon>Flavobacteriales</taxon>
        <taxon>Flavobacteriaceae</taxon>
        <taxon>Maribacter</taxon>
    </lineage>
</organism>
<keyword evidence="8" id="KW-1185">Reference proteome</keyword>
<evidence type="ECO:0000256" key="2">
    <source>
        <dbReference type="ARBA" id="ARBA00023125"/>
    </source>
</evidence>
<dbReference type="InterPro" id="IPR018060">
    <property type="entry name" value="HTH_AraC"/>
</dbReference>
<dbReference type="PANTHER" id="PTHR43280:SF27">
    <property type="entry name" value="TRANSCRIPTIONAL REGULATOR MTLR"/>
    <property type="match status" value="1"/>
</dbReference>
<dbReference type="OrthoDB" id="1410704at2"/>
<dbReference type="GO" id="GO:0043565">
    <property type="term" value="F:sequence-specific DNA binding"/>
    <property type="evidence" value="ECO:0007669"/>
    <property type="project" value="InterPro"/>
</dbReference>
<proteinExistence type="predicted"/>
<dbReference type="SMART" id="SM00342">
    <property type="entry name" value="HTH_ARAC"/>
    <property type="match status" value="1"/>
</dbReference>
<keyword evidence="1" id="KW-0805">Transcription regulation</keyword>
<dbReference type="PANTHER" id="PTHR43280">
    <property type="entry name" value="ARAC-FAMILY TRANSCRIPTIONAL REGULATOR"/>
    <property type="match status" value="1"/>
</dbReference>
<dbReference type="Gene3D" id="1.10.10.60">
    <property type="entry name" value="Homeodomain-like"/>
    <property type="match status" value="2"/>
</dbReference>
<dbReference type="GeneID" id="90591432"/>